<dbReference type="Gene3D" id="3.90.175.10">
    <property type="entry name" value="Diphtheria Toxin, domain 1"/>
    <property type="match status" value="1"/>
</dbReference>
<dbReference type="RefSeq" id="WP_264513222.1">
    <property type="nucleotide sequence ID" value="NZ_JAPDDR010000004.1"/>
</dbReference>
<accession>A0ABT3G1J8</accession>
<sequence length="195" mass="22349">MADPCIAHETTGYHGTSSEAARDIKEDKNFLPSDGDDKWLGPGVYFFEDGISNGKDDAKSWGYVAAWDNDEECLKYREYAVVKVALSMKKMLDLTTFEGLKFFEYARREFRGRARPKYGEPQSGRKFDNSVINFWASMLKFDGLRGWFFTKLSRDSRYFWVESGIPNTTIICIRDHATCISLDRVEIVANGSTNR</sequence>
<reference evidence="1" key="1">
    <citation type="submission" date="2022-10" db="EMBL/GenBank/DDBJ databases">
        <title>Luteolibacter sp. GHJ8, whole genome shotgun sequencing project.</title>
        <authorList>
            <person name="Zhao G."/>
            <person name="Shen L."/>
        </authorList>
    </citation>
    <scope>NUCLEOTIDE SEQUENCE</scope>
    <source>
        <strain evidence="1">GHJ8</strain>
    </source>
</reference>
<gene>
    <name evidence="1" type="ORF">OJ996_09050</name>
</gene>
<proteinExistence type="predicted"/>
<protein>
    <recommendedName>
        <fullName evidence="3">RES domain-containing protein</fullName>
    </recommendedName>
</protein>
<evidence type="ECO:0000313" key="2">
    <source>
        <dbReference type="Proteomes" id="UP001165653"/>
    </source>
</evidence>
<name>A0ABT3G1J8_9BACT</name>
<organism evidence="1 2">
    <name type="scientific">Luteolibacter rhizosphaerae</name>
    <dbReference type="NCBI Taxonomy" id="2989719"/>
    <lineage>
        <taxon>Bacteria</taxon>
        <taxon>Pseudomonadati</taxon>
        <taxon>Verrucomicrobiota</taxon>
        <taxon>Verrucomicrobiia</taxon>
        <taxon>Verrucomicrobiales</taxon>
        <taxon>Verrucomicrobiaceae</taxon>
        <taxon>Luteolibacter</taxon>
    </lineage>
</organism>
<evidence type="ECO:0000313" key="1">
    <source>
        <dbReference type="EMBL" id="MCW1913720.1"/>
    </source>
</evidence>
<dbReference type="Proteomes" id="UP001165653">
    <property type="component" value="Unassembled WGS sequence"/>
</dbReference>
<evidence type="ECO:0008006" key="3">
    <source>
        <dbReference type="Google" id="ProtNLM"/>
    </source>
</evidence>
<dbReference type="SUPFAM" id="SSF56399">
    <property type="entry name" value="ADP-ribosylation"/>
    <property type="match status" value="1"/>
</dbReference>
<comment type="caution">
    <text evidence="1">The sequence shown here is derived from an EMBL/GenBank/DDBJ whole genome shotgun (WGS) entry which is preliminary data.</text>
</comment>
<dbReference type="EMBL" id="JAPDDR010000004">
    <property type="protein sequence ID" value="MCW1913720.1"/>
    <property type="molecule type" value="Genomic_DNA"/>
</dbReference>
<keyword evidence="2" id="KW-1185">Reference proteome</keyword>